<feature type="compositionally biased region" description="Polar residues" evidence="1">
    <location>
        <begin position="1"/>
        <end position="15"/>
    </location>
</feature>
<feature type="region of interest" description="Disordered" evidence="1">
    <location>
        <begin position="1"/>
        <end position="29"/>
    </location>
</feature>
<proteinExistence type="predicted"/>
<dbReference type="Proteomes" id="UP000694044">
    <property type="component" value="Unassembled WGS sequence"/>
</dbReference>
<comment type="caution">
    <text evidence="2">The sequence shown here is derived from an EMBL/GenBank/DDBJ whole genome shotgun (WGS) entry which is preliminary data.</text>
</comment>
<sequence length="167" mass="18857">MSVPPTHSTDSSFSFSLPPKAPGLTRKQHQQVKRAAKLRKARAAAKKFSEVSAPVSFEDMQKLLADGYSWASTRAVMAESQLEVRDVQTMVEIRFLRPDEPIPEITGLLEQKKVDEAKAAIPYSVGEVRTYVAWWEEFGCITQEQLSIMERIIVVKNVLRDVSYTLD</sequence>
<evidence type="ECO:0000256" key="1">
    <source>
        <dbReference type="SAM" id="MobiDB-lite"/>
    </source>
</evidence>
<dbReference type="EMBL" id="JAGDFM010000287">
    <property type="protein sequence ID" value="KAG7380562.1"/>
    <property type="molecule type" value="Genomic_DNA"/>
</dbReference>
<protein>
    <submittedName>
        <fullName evidence="2">Uncharacterized protein</fullName>
    </submittedName>
</protein>
<gene>
    <name evidence="2" type="ORF">PHYPSEUDO_007032</name>
</gene>
<keyword evidence="3" id="KW-1185">Reference proteome</keyword>
<evidence type="ECO:0000313" key="2">
    <source>
        <dbReference type="EMBL" id="KAG7380562.1"/>
    </source>
</evidence>
<organism evidence="2 3">
    <name type="scientific">Phytophthora pseudosyringae</name>
    <dbReference type="NCBI Taxonomy" id="221518"/>
    <lineage>
        <taxon>Eukaryota</taxon>
        <taxon>Sar</taxon>
        <taxon>Stramenopiles</taxon>
        <taxon>Oomycota</taxon>
        <taxon>Peronosporomycetes</taxon>
        <taxon>Peronosporales</taxon>
        <taxon>Peronosporaceae</taxon>
        <taxon>Phytophthora</taxon>
    </lineage>
</organism>
<reference evidence="2" key="1">
    <citation type="submission" date="2021-02" db="EMBL/GenBank/DDBJ databases">
        <authorList>
            <person name="Palmer J.M."/>
        </authorList>
    </citation>
    <scope>NUCLEOTIDE SEQUENCE</scope>
    <source>
        <strain evidence="2">SCRP734</strain>
    </source>
</reference>
<dbReference type="OrthoDB" id="127676at2759"/>
<name>A0A8T1VH51_9STRA</name>
<accession>A0A8T1VH51</accession>
<evidence type="ECO:0000313" key="3">
    <source>
        <dbReference type="Proteomes" id="UP000694044"/>
    </source>
</evidence>
<dbReference type="AlphaFoldDB" id="A0A8T1VH51"/>